<feature type="chain" id="PRO_5002217073" evidence="1">
    <location>
        <begin position="24"/>
        <end position="171"/>
    </location>
</feature>
<protein>
    <submittedName>
        <fullName evidence="2">Uncharacterized protein</fullName>
    </submittedName>
</protein>
<comment type="caution">
    <text evidence="2">The sequence shown here is derived from an EMBL/GenBank/DDBJ whole genome shotgun (WGS) entry which is preliminary data.</text>
</comment>
<feature type="signal peptide" evidence="1">
    <location>
        <begin position="1"/>
        <end position="23"/>
    </location>
</feature>
<name>A0A0D0MS36_PSEFL</name>
<organism evidence="2 3">
    <name type="scientific">Pseudomonas fluorescens</name>
    <dbReference type="NCBI Taxonomy" id="294"/>
    <lineage>
        <taxon>Bacteria</taxon>
        <taxon>Pseudomonadati</taxon>
        <taxon>Pseudomonadota</taxon>
        <taxon>Gammaproteobacteria</taxon>
        <taxon>Pseudomonadales</taxon>
        <taxon>Pseudomonadaceae</taxon>
        <taxon>Pseudomonas</taxon>
    </lineage>
</organism>
<sequence>MNTLKSFTLALLLGPALVTHSLANTEVTVEIANHTRGTLKMNSLLTDPPQAEEFSPGAHEIAPQSTYQLRIGHIRNYTYPGAGWQPTLKKIKPIEIVLNYEMSNFNFECQMQTRFKASIVPGALEPSYKPDWKSRTTYTGNGEYTCRSDVSRKMLEPPFHYTVRLIVEPGR</sequence>
<dbReference type="PATRIC" id="fig|294.124.peg.3405"/>
<proteinExistence type="predicted"/>
<gene>
    <name evidence="2" type="ORF">RL74_16510</name>
</gene>
<dbReference type="OrthoDB" id="6880387at2"/>
<dbReference type="AlphaFoldDB" id="A0A0D0MS36"/>
<reference evidence="2 3" key="1">
    <citation type="submission" date="2015-01" db="EMBL/GenBank/DDBJ databases">
        <title>Draft Genome Sequence of the Biocontrol and Plant Growth-Promoting Rhizobacteria (PGPR) Pseudomonas fluorescens UM270.</title>
        <authorList>
            <person name="Hernandez-Salmeron J.E."/>
            <person name="Santoyo G."/>
            <person name="Moreno-Hagelsieb G."/>
            <person name="Hernandez-Leon R."/>
        </authorList>
    </citation>
    <scope>NUCLEOTIDE SEQUENCE [LARGE SCALE GENOMIC DNA]</scope>
    <source>
        <strain evidence="2 3">UM270</strain>
    </source>
</reference>
<evidence type="ECO:0000313" key="3">
    <source>
        <dbReference type="Proteomes" id="UP000032101"/>
    </source>
</evidence>
<evidence type="ECO:0000256" key="1">
    <source>
        <dbReference type="SAM" id="SignalP"/>
    </source>
</evidence>
<dbReference type="RefSeq" id="WP_042730866.1">
    <property type="nucleotide sequence ID" value="NZ_JXNZ01000156.1"/>
</dbReference>
<dbReference type="Proteomes" id="UP000032101">
    <property type="component" value="Unassembled WGS sequence"/>
</dbReference>
<dbReference type="EMBL" id="JXNZ01000156">
    <property type="protein sequence ID" value="KIQ58285.1"/>
    <property type="molecule type" value="Genomic_DNA"/>
</dbReference>
<accession>A0A0D0MS36</accession>
<keyword evidence="1" id="KW-0732">Signal</keyword>
<evidence type="ECO:0000313" key="2">
    <source>
        <dbReference type="EMBL" id="KIQ58285.1"/>
    </source>
</evidence>